<organism evidence="1 2">
    <name type="scientific">Sclerotinia sclerotiorum (strain ATCC 18683 / 1980 / Ss-1)</name>
    <name type="common">White mold</name>
    <name type="synonym">Whetzelinia sclerotiorum</name>
    <dbReference type="NCBI Taxonomy" id="665079"/>
    <lineage>
        <taxon>Eukaryota</taxon>
        <taxon>Fungi</taxon>
        <taxon>Dikarya</taxon>
        <taxon>Ascomycota</taxon>
        <taxon>Pezizomycotina</taxon>
        <taxon>Leotiomycetes</taxon>
        <taxon>Helotiales</taxon>
        <taxon>Sclerotiniaceae</taxon>
        <taxon>Sclerotinia</taxon>
    </lineage>
</organism>
<dbReference type="RefSeq" id="XP_001584587.1">
    <property type="nucleotide sequence ID" value="XM_001584537.1"/>
</dbReference>
<dbReference type="EMBL" id="CH476654">
    <property type="protein sequence ID" value="EDO00614.1"/>
    <property type="molecule type" value="Genomic_DNA"/>
</dbReference>
<dbReference type="InParanoid" id="A7FA53"/>
<dbReference type="KEGG" id="ssl:SS1G_14484"/>
<dbReference type="Proteomes" id="UP000001312">
    <property type="component" value="Unassembled WGS sequence"/>
</dbReference>
<evidence type="ECO:0000313" key="1">
    <source>
        <dbReference type="EMBL" id="EDO00614.1"/>
    </source>
</evidence>
<protein>
    <submittedName>
        <fullName evidence="1">Uncharacterized protein</fullName>
    </submittedName>
</protein>
<evidence type="ECO:0000313" key="2">
    <source>
        <dbReference type="Proteomes" id="UP000001312"/>
    </source>
</evidence>
<dbReference type="GeneID" id="5480618"/>
<dbReference type="AlphaFoldDB" id="A7FA53"/>
<gene>
    <name evidence="1" type="ORF">SS1G_14484</name>
</gene>
<proteinExistence type="predicted"/>
<reference evidence="2" key="1">
    <citation type="journal article" date="2011" name="PLoS Genet.">
        <title>Genomic analysis of the necrotrophic fungal pathogens Sclerotinia sclerotiorum and Botrytis cinerea.</title>
        <authorList>
            <person name="Amselem J."/>
            <person name="Cuomo C.A."/>
            <person name="van Kan J.A."/>
            <person name="Viaud M."/>
            <person name="Benito E.P."/>
            <person name="Couloux A."/>
            <person name="Coutinho P.M."/>
            <person name="de Vries R.P."/>
            <person name="Dyer P.S."/>
            <person name="Fillinger S."/>
            <person name="Fournier E."/>
            <person name="Gout L."/>
            <person name="Hahn M."/>
            <person name="Kohn L."/>
            <person name="Lapalu N."/>
            <person name="Plummer K.M."/>
            <person name="Pradier J.M."/>
            <person name="Quevillon E."/>
            <person name="Sharon A."/>
            <person name="Simon A."/>
            <person name="ten Have A."/>
            <person name="Tudzynski B."/>
            <person name="Tudzynski P."/>
            <person name="Wincker P."/>
            <person name="Andrew M."/>
            <person name="Anthouard V."/>
            <person name="Beever R.E."/>
            <person name="Beffa R."/>
            <person name="Benoit I."/>
            <person name="Bouzid O."/>
            <person name="Brault B."/>
            <person name="Chen Z."/>
            <person name="Choquer M."/>
            <person name="Collemare J."/>
            <person name="Cotton P."/>
            <person name="Danchin E.G."/>
            <person name="Da Silva C."/>
            <person name="Gautier A."/>
            <person name="Giraud C."/>
            <person name="Giraud T."/>
            <person name="Gonzalez C."/>
            <person name="Grossetete S."/>
            <person name="Guldener U."/>
            <person name="Henrissat B."/>
            <person name="Howlett B.J."/>
            <person name="Kodira C."/>
            <person name="Kretschmer M."/>
            <person name="Lappartient A."/>
            <person name="Leroch M."/>
            <person name="Levis C."/>
            <person name="Mauceli E."/>
            <person name="Neuveglise C."/>
            <person name="Oeser B."/>
            <person name="Pearson M."/>
            <person name="Poulain J."/>
            <person name="Poussereau N."/>
            <person name="Quesneville H."/>
            <person name="Rascle C."/>
            <person name="Schumacher J."/>
            <person name="Segurens B."/>
            <person name="Sexton A."/>
            <person name="Silva E."/>
            <person name="Sirven C."/>
            <person name="Soanes D.M."/>
            <person name="Talbot N.J."/>
            <person name="Templeton M."/>
            <person name="Yandava C."/>
            <person name="Yarden O."/>
            <person name="Zeng Q."/>
            <person name="Rollins J.A."/>
            <person name="Lebrun M.H."/>
            <person name="Dickman M."/>
        </authorList>
    </citation>
    <scope>NUCLEOTIDE SEQUENCE [LARGE SCALE GENOMIC DNA]</scope>
    <source>
        <strain evidence="2">ATCC 18683 / 1980 / Ss-1</strain>
    </source>
</reference>
<name>A7FA53_SCLS1</name>
<sequence>MYDFCWIKRREVDGDLEIPSVRRKCGVAPEYKSRALIGDCGCGKAGEREGGAIPGEE</sequence>
<keyword evidence="2" id="KW-1185">Reference proteome</keyword>
<accession>A7FA53</accession>